<dbReference type="EnsemblMetazoa" id="GPAI021760-RA">
    <property type="protein sequence ID" value="GPAI021760-PA"/>
    <property type="gene ID" value="GPAI021760"/>
</dbReference>
<dbReference type="Proteomes" id="UP000092445">
    <property type="component" value="Unassembled WGS sequence"/>
</dbReference>
<dbReference type="VEuPathDB" id="VectorBase:GPAI021760"/>
<evidence type="ECO:0000313" key="2">
    <source>
        <dbReference type="Proteomes" id="UP000092445"/>
    </source>
</evidence>
<organism evidence="1 2">
    <name type="scientific">Glossina pallidipes</name>
    <name type="common">Tsetse fly</name>
    <dbReference type="NCBI Taxonomy" id="7398"/>
    <lineage>
        <taxon>Eukaryota</taxon>
        <taxon>Metazoa</taxon>
        <taxon>Ecdysozoa</taxon>
        <taxon>Arthropoda</taxon>
        <taxon>Hexapoda</taxon>
        <taxon>Insecta</taxon>
        <taxon>Pterygota</taxon>
        <taxon>Neoptera</taxon>
        <taxon>Endopterygota</taxon>
        <taxon>Diptera</taxon>
        <taxon>Brachycera</taxon>
        <taxon>Muscomorpha</taxon>
        <taxon>Hippoboscoidea</taxon>
        <taxon>Glossinidae</taxon>
        <taxon>Glossina</taxon>
    </lineage>
</organism>
<accession>A0A1A9ZQA8</accession>
<reference evidence="2" key="1">
    <citation type="submission" date="2014-03" db="EMBL/GenBank/DDBJ databases">
        <authorList>
            <person name="Aksoy S."/>
            <person name="Warren W."/>
            <person name="Wilson R.K."/>
        </authorList>
    </citation>
    <scope>NUCLEOTIDE SEQUENCE [LARGE SCALE GENOMIC DNA]</scope>
    <source>
        <strain evidence="2">IAEA</strain>
    </source>
</reference>
<sequence length="145" mass="16626">MKQWPNTSQTGEEICIGFIHSMLCLGGNGIILKYFSRLENYTSLTRHLPPKVKYTIAHHPFMSYVNYCGEVISDCPFYDLDVLERNVNTVTERELLKSVSYVNSSGGSYYSHRMSCTVKIFSIRRHGLRRTIRPKLGSPTDEVVK</sequence>
<dbReference type="AlphaFoldDB" id="A0A1A9ZQA8"/>
<name>A0A1A9ZQA8_GLOPL</name>
<keyword evidence="2" id="KW-1185">Reference proteome</keyword>
<reference evidence="1" key="2">
    <citation type="submission" date="2020-05" db="UniProtKB">
        <authorList>
            <consortium name="EnsemblMetazoa"/>
        </authorList>
    </citation>
    <scope>IDENTIFICATION</scope>
    <source>
        <strain evidence="1">IAEA</strain>
    </source>
</reference>
<proteinExistence type="predicted"/>
<evidence type="ECO:0000313" key="1">
    <source>
        <dbReference type="EnsemblMetazoa" id="GPAI021760-PA"/>
    </source>
</evidence>
<protein>
    <submittedName>
        <fullName evidence="1">Uncharacterized protein</fullName>
    </submittedName>
</protein>